<dbReference type="EMBL" id="CAAALY010275143">
    <property type="protein sequence ID" value="VEL42564.1"/>
    <property type="molecule type" value="Genomic_DNA"/>
</dbReference>
<name>A0A3S5FH66_9PLAT</name>
<keyword evidence="3" id="KW-1185">Reference proteome</keyword>
<dbReference type="Proteomes" id="UP000784294">
    <property type="component" value="Unassembled WGS sequence"/>
</dbReference>
<evidence type="ECO:0000313" key="3">
    <source>
        <dbReference type="Proteomes" id="UP000784294"/>
    </source>
</evidence>
<dbReference type="AlphaFoldDB" id="A0A3S5FH66"/>
<feature type="region of interest" description="Disordered" evidence="1">
    <location>
        <begin position="152"/>
        <end position="172"/>
    </location>
</feature>
<proteinExistence type="predicted"/>
<organism evidence="2 3">
    <name type="scientific">Protopolystoma xenopodis</name>
    <dbReference type="NCBI Taxonomy" id="117903"/>
    <lineage>
        <taxon>Eukaryota</taxon>
        <taxon>Metazoa</taxon>
        <taxon>Spiralia</taxon>
        <taxon>Lophotrochozoa</taxon>
        <taxon>Platyhelminthes</taxon>
        <taxon>Monogenea</taxon>
        <taxon>Polyopisthocotylea</taxon>
        <taxon>Polystomatidea</taxon>
        <taxon>Polystomatidae</taxon>
        <taxon>Protopolystoma</taxon>
    </lineage>
</organism>
<sequence length="216" mass="24570">MRKLCKRVNAMRMRVRGVDKPKTDSSWSSFRRTGRLKYRLGWCTIVVLRKLVTILPHRRGQLPVFSWLNSLPCRDDLGSNRAGPNHRLFPLSFARKQFFPTFRQPSAPAPINTSKGFLSAPSPEGRPHLSAQQADESIFAVFPIGFHQAQTPLTDSPASDTHRLSPTRFPSPPEPELLRLELFSSSPALRGSGFFRWYSIPIRPSIHFTIFTPTFL</sequence>
<accession>A0A3S5FH66</accession>
<evidence type="ECO:0000256" key="1">
    <source>
        <dbReference type="SAM" id="MobiDB-lite"/>
    </source>
</evidence>
<protein>
    <submittedName>
        <fullName evidence="2">Uncharacterized protein</fullName>
    </submittedName>
</protein>
<evidence type="ECO:0000313" key="2">
    <source>
        <dbReference type="EMBL" id="VEL42564.1"/>
    </source>
</evidence>
<reference evidence="2" key="1">
    <citation type="submission" date="2018-11" db="EMBL/GenBank/DDBJ databases">
        <authorList>
            <consortium name="Pathogen Informatics"/>
        </authorList>
    </citation>
    <scope>NUCLEOTIDE SEQUENCE</scope>
</reference>
<gene>
    <name evidence="2" type="ORF">PXEA_LOCUS36004</name>
</gene>
<comment type="caution">
    <text evidence="2">The sequence shown here is derived from an EMBL/GenBank/DDBJ whole genome shotgun (WGS) entry which is preliminary data.</text>
</comment>